<dbReference type="EMBL" id="JAGMUX010000010">
    <property type="protein sequence ID" value="KAH7247537.1"/>
    <property type="molecule type" value="Genomic_DNA"/>
</dbReference>
<dbReference type="Proteomes" id="UP000720189">
    <property type="component" value="Unassembled WGS sequence"/>
</dbReference>
<protein>
    <submittedName>
        <fullName evidence="2">Uncharacterized protein</fullName>
    </submittedName>
</protein>
<dbReference type="OrthoDB" id="4982631at2759"/>
<dbReference type="InterPro" id="IPR022698">
    <property type="entry name" value="OrsD"/>
</dbReference>
<feature type="region of interest" description="Disordered" evidence="1">
    <location>
        <begin position="109"/>
        <end position="130"/>
    </location>
</feature>
<evidence type="ECO:0000256" key="1">
    <source>
        <dbReference type="SAM" id="MobiDB-lite"/>
    </source>
</evidence>
<keyword evidence="3" id="KW-1185">Reference proteome</keyword>
<dbReference type="Pfam" id="PF12013">
    <property type="entry name" value="OrsD"/>
    <property type="match status" value="1"/>
</dbReference>
<sequence length="390" mass="44454">MANHTLLDNLQLFYDTGARLLICTRDSCQFALSNGPSRVTTHLRDKHNVSTDARKGLNQLLKSLSPGPLDPESASTLGDGTAEHDKLRVYEGFACINCQFRTINIQSIRRHQSNPPDDCGSKASLTRSSRRRDLDQQFECVYLQTWTTGSARRYWIINRGGSMIRQVDSPAVQAHLRSVLTREFNRGKLPNEMTAAPPVAPTDTTAFALQTPWLERTGWDRTYNNKDRREVLTALTRTFTSPGGREHRIGHGRQYGLDEDLVSPGDDEDRIASLFETVRKTSRHMLCWLRSTKASSTYSKPFTLVQPSSSTKYRLLLKRCLAMVLRIYRLPPDKRLQVTGLALTRKQLQFLDAIWTHEAFRDLATLEELAGNGRGRRRRRGGERRRRNGR</sequence>
<evidence type="ECO:0000313" key="3">
    <source>
        <dbReference type="Proteomes" id="UP000720189"/>
    </source>
</evidence>
<name>A0A9P9H0C2_FUSRE</name>
<dbReference type="AlphaFoldDB" id="A0A9P9H0C2"/>
<evidence type="ECO:0000313" key="2">
    <source>
        <dbReference type="EMBL" id="KAH7247537.1"/>
    </source>
</evidence>
<accession>A0A9P9H0C2</accession>
<organism evidence="2 3">
    <name type="scientific">Fusarium redolens</name>
    <dbReference type="NCBI Taxonomy" id="48865"/>
    <lineage>
        <taxon>Eukaryota</taxon>
        <taxon>Fungi</taxon>
        <taxon>Dikarya</taxon>
        <taxon>Ascomycota</taxon>
        <taxon>Pezizomycotina</taxon>
        <taxon>Sordariomycetes</taxon>
        <taxon>Hypocreomycetidae</taxon>
        <taxon>Hypocreales</taxon>
        <taxon>Nectriaceae</taxon>
        <taxon>Fusarium</taxon>
        <taxon>Fusarium redolens species complex</taxon>
    </lineage>
</organism>
<proteinExistence type="predicted"/>
<reference evidence="2" key="1">
    <citation type="journal article" date="2021" name="Nat. Commun.">
        <title>Genetic determinants of endophytism in the Arabidopsis root mycobiome.</title>
        <authorList>
            <person name="Mesny F."/>
            <person name="Miyauchi S."/>
            <person name="Thiergart T."/>
            <person name="Pickel B."/>
            <person name="Atanasova L."/>
            <person name="Karlsson M."/>
            <person name="Huettel B."/>
            <person name="Barry K.W."/>
            <person name="Haridas S."/>
            <person name="Chen C."/>
            <person name="Bauer D."/>
            <person name="Andreopoulos W."/>
            <person name="Pangilinan J."/>
            <person name="LaButti K."/>
            <person name="Riley R."/>
            <person name="Lipzen A."/>
            <person name="Clum A."/>
            <person name="Drula E."/>
            <person name="Henrissat B."/>
            <person name="Kohler A."/>
            <person name="Grigoriev I.V."/>
            <person name="Martin F.M."/>
            <person name="Hacquard S."/>
        </authorList>
    </citation>
    <scope>NUCLEOTIDE SEQUENCE</scope>
    <source>
        <strain evidence="2">MPI-CAGE-AT-0023</strain>
    </source>
</reference>
<dbReference type="GeneID" id="70223081"/>
<gene>
    <name evidence="2" type="ORF">BKA55DRAFT_572191</name>
</gene>
<comment type="caution">
    <text evidence="2">The sequence shown here is derived from an EMBL/GenBank/DDBJ whole genome shotgun (WGS) entry which is preliminary data.</text>
</comment>
<dbReference type="RefSeq" id="XP_046048120.1">
    <property type="nucleotide sequence ID" value="XM_046193127.1"/>
</dbReference>